<dbReference type="Pfam" id="PF19700">
    <property type="entry name" value="DUF6198"/>
    <property type="match status" value="1"/>
</dbReference>
<keyword evidence="1" id="KW-1133">Transmembrane helix</keyword>
<feature type="transmembrane region" description="Helical" evidence="1">
    <location>
        <begin position="87"/>
        <end position="107"/>
    </location>
</feature>
<evidence type="ECO:0008006" key="4">
    <source>
        <dbReference type="Google" id="ProtNLM"/>
    </source>
</evidence>
<feature type="transmembrane region" description="Helical" evidence="1">
    <location>
        <begin position="44"/>
        <end position="75"/>
    </location>
</feature>
<accession>E1RD26</accession>
<feature type="transmembrane region" description="Helical" evidence="1">
    <location>
        <begin position="119"/>
        <end position="142"/>
    </location>
</feature>
<gene>
    <name evidence="2" type="ordered locus">Mpet_1162</name>
</gene>
<reference evidence="2 3" key="1">
    <citation type="journal article" date="2010" name="Stand. Genomic Sci.">
        <title>Complete genome sequence of Methanoplanus petrolearius type strain (SEBR 4847).</title>
        <authorList>
            <person name="Brambilla E."/>
            <person name="Djao O.D."/>
            <person name="Daligault H."/>
            <person name="Lapidus A."/>
            <person name="Lucas S."/>
            <person name="Hammon N."/>
            <person name="Nolan M."/>
            <person name="Tice H."/>
            <person name="Cheng J.F."/>
            <person name="Han C."/>
            <person name="Tapia R."/>
            <person name="Goodwin L."/>
            <person name="Pitluck S."/>
            <person name="Liolios K."/>
            <person name="Ivanova N."/>
            <person name="Mavromatis K."/>
            <person name="Mikhailova N."/>
            <person name="Pati A."/>
            <person name="Chen A."/>
            <person name="Palaniappan K."/>
            <person name="Land M."/>
            <person name="Hauser L."/>
            <person name="Chang Y.J."/>
            <person name="Jeffries C.D."/>
            <person name="Rohde M."/>
            <person name="Spring S."/>
            <person name="Sikorski J."/>
            <person name="Goker M."/>
            <person name="Woyke T."/>
            <person name="Bristow J."/>
            <person name="Eisen J.A."/>
            <person name="Markowitz V."/>
            <person name="Hugenholtz P."/>
            <person name="Kyrpides N.C."/>
            <person name="Klenk H.P."/>
        </authorList>
    </citation>
    <scope>NUCLEOTIDE SEQUENCE [LARGE SCALE GENOMIC DNA]</scope>
    <source>
        <strain evidence="3">DSM 11571 / OCM 486 / SEBR 4847</strain>
    </source>
</reference>
<sequence length="223" mass="24335">MAGTTDQKSVFTRYSTLILGLFFMGLGISLITKSYLGTSPISSVPYVLCLVFPVTFGEFAFLLGVFFLLIEVIILGKNFPKIQSLQVFVGLILGFFIDLGMLIFYFVDPVFYPAKIITLLAGCVVLALGVYLEITSGTFVYPGDAVVRIIAEKAGKRFGTVKVAFDTTLCCTAGAISFFFFGTLKGLGEGTLISALLVGYIITAISALFVFFSPLRYRFQRDN</sequence>
<protein>
    <recommendedName>
        <fullName evidence="4">YitT family protein</fullName>
    </recommendedName>
</protein>
<organism evidence="2 3">
    <name type="scientific">Methanolacinia petrolearia (strain DSM 11571 / OCM 486 / SEBR 4847)</name>
    <name type="common">Methanoplanus petrolearius</name>
    <dbReference type="NCBI Taxonomy" id="679926"/>
    <lineage>
        <taxon>Archaea</taxon>
        <taxon>Methanobacteriati</taxon>
        <taxon>Methanobacteriota</taxon>
        <taxon>Stenosarchaea group</taxon>
        <taxon>Methanomicrobia</taxon>
        <taxon>Methanomicrobiales</taxon>
        <taxon>Methanomicrobiaceae</taxon>
        <taxon>Methanolacinia</taxon>
    </lineage>
</organism>
<keyword evidence="1" id="KW-0472">Membrane</keyword>
<proteinExistence type="predicted"/>
<dbReference type="PANTHER" id="PTHR40078:SF1">
    <property type="entry name" value="INTEGRAL MEMBRANE PROTEIN"/>
    <property type="match status" value="1"/>
</dbReference>
<evidence type="ECO:0000313" key="2">
    <source>
        <dbReference type="EMBL" id="ADN35926.1"/>
    </source>
</evidence>
<dbReference type="HOGENOM" id="CLU_083843_2_0_2"/>
<keyword evidence="3" id="KW-1185">Reference proteome</keyword>
<dbReference type="InterPro" id="IPR038750">
    <property type="entry name" value="YczE/YyaS-like"/>
</dbReference>
<dbReference type="GeneID" id="9743627"/>
<dbReference type="eggNOG" id="arCOG05100">
    <property type="taxonomic scope" value="Archaea"/>
</dbReference>
<feature type="transmembrane region" description="Helical" evidence="1">
    <location>
        <begin position="190"/>
        <end position="212"/>
    </location>
</feature>
<dbReference type="KEGG" id="mpi:Mpet_1162"/>
<dbReference type="EMBL" id="CP002117">
    <property type="protein sequence ID" value="ADN35926.1"/>
    <property type="molecule type" value="Genomic_DNA"/>
</dbReference>
<evidence type="ECO:0000256" key="1">
    <source>
        <dbReference type="SAM" id="Phobius"/>
    </source>
</evidence>
<dbReference type="AlphaFoldDB" id="E1RD26"/>
<dbReference type="RefSeq" id="WP_013329104.1">
    <property type="nucleotide sequence ID" value="NC_014507.1"/>
</dbReference>
<feature type="transmembrane region" description="Helical" evidence="1">
    <location>
        <begin position="163"/>
        <end position="184"/>
    </location>
</feature>
<dbReference type="PANTHER" id="PTHR40078">
    <property type="entry name" value="INTEGRAL MEMBRANE PROTEIN-RELATED"/>
    <property type="match status" value="1"/>
</dbReference>
<keyword evidence="1" id="KW-0812">Transmembrane</keyword>
<dbReference type="Proteomes" id="UP000006565">
    <property type="component" value="Chromosome"/>
</dbReference>
<feature type="transmembrane region" description="Helical" evidence="1">
    <location>
        <begin position="12"/>
        <end position="32"/>
    </location>
</feature>
<evidence type="ECO:0000313" key="3">
    <source>
        <dbReference type="Proteomes" id="UP000006565"/>
    </source>
</evidence>
<dbReference type="OrthoDB" id="76782at2157"/>
<name>E1RD26_METP4</name>